<dbReference type="Proteomes" id="UP000324897">
    <property type="component" value="Chromosome 4"/>
</dbReference>
<sequence length="97" mass="10789">MLDELMNCRAELEKVRLSPGVTCFLDDTRLTSMSGDSSSDICSTAGGWLLLLFDWTSDGKFVLVCFEVSIYEWVSERVREIVDIGRTENASKVEAGS</sequence>
<dbReference type="AlphaFoldDB" id="A0A5J9VT16"/>
<evidence type="ECO:0000313" key="1">
    <source>
        <dbReference type="EMBL" id="TVU21297.1"/>
    </source>
</evidence>
<keyword evidence="3" id="KW-1185">Reference proteome</keyword>
<dbReference type="EMBL" id="RWGY01000026">
    <property type="protein sequence ID" value="TVU21297.1"/>
    <property type="molecule type" value="Genomic_DNA"/>
</dbReference>
<dbReference type="Gramene" id="TVU39299">
    <property type="protein sequence ID" value="TVU39299"/>
    <property type="gene ID" value="EJB05_12712"/>
</dbReference>
<proteinExistence type="predicted"/>
<organism evidence="2 3">
    <name type="scientific">Eragrostis curvula</name>
    <name type="common">weeping love grass</name>
    <dbReference type="NCBI Taxonomy" id="38414"/>
    <lineage>
        <taxon>Eukaryota</taxon>
        <taxon>Viridiplantae</taxon>
        <taxon>Streptophyta</taxon>
        <taxon>Embryophyta</taxon>
        <taxon>Tracheophyta</taxon>
        <taxon>Spermatophyta</taxon>
        <taxon>Magnoliopsida</taxon>
        <taxon>Liliopsida</taxon>
        <taxon>Poales</taxon>
        <taxon>Poaceae</taxon>
        <taxon>PACMAD clade</taxon>
        <taxon>Chloridoideae</taxon>
        <taxon>Eragrostideae</taxon>
        <taxon>Eragrostidinae</taxon>
        <taxon>Eragrostis</taxon>
    </lineage>
</organism>
<name>A0A5J9VT16_9POAL</name>
<comment type="caution">
    <text evidence="2">The sequence shown here is derived from an EMBL/GenBank/DDBJ whole genome shotgun (WGS) entry which is preliminary data.</text>
</comment>
<dbReference type="EMBL" id="RWGY01000007">
    <property type="protein sequence ID" value="TVU39299.1"/>
    <property type="molecule type" value="Genomic_DNA"/>
</dbReference>
<protein>
    <submittedName>
        <fullName evidence="2">Uncharacterized protein</fullName>
    </submittedName>
</protein>
<evidence type="ECO:0000313" key="2">
    <source>
        <dbReference type="EMBL" id="TVU39299.1"/>
    </source>
</evidence>
<reference evidence="2 3" key="1">
    <citation type="journal article" date="2019" name="Sci. Rep.">
        <title>A high-quality genome of Eragrostis curvula grass provides insights into Poaceae evolution and supports new strategies to enhance forage quality.</title>
        <authorList>
            <person name="Carballo J."/>
            <person name="Santos B.A.C.M."/>
            <person name="Zappacosta D."/>
            <person name="Garbus I."/>
            <person name="Selva J.P."/>
            <person name="Gallo C.A."/>
            <person name="Diaz A."/>
            <person name="Albertini E."/>
            <person name="Caccamo M."/>
            <person name="Echenique V."/>
        </authorList>
    </citation>
    <scope>NUCLEOTIDE SEQUENCE [LARGE SCALE GENOMIC DNA]</scope>
    <source>
        <strain evidence="3">cv. Victoria</strain>
        <tissue evidence="2">Leaf</tissue>
    </source>
</reference>
<evidence type="ECO:0000313" key="3">
    <source>
        <dbReference type="Proteomes" id="UP000324897"/>
    </source>
</evidence>
<gene>
    <name evidence="2" type="ORF">EJB05_12712</name>
    <name evidence="1" type="ORF">EJB05_30924</name>
</gene>
<dbReference type="Gramene" id="TVU21297">
    <property type="protein sequence ID" value="TVU21297"/>
    <property type="gene ID" value="EJB05_30924"/>
</dbReference>
<accession>A0A5J9VT16</accession>